<dbReference type="CDD" id="cd07254">
    <property type="entry name" value="VOC_like"/>
    <property type="match status" value="1"/>
</dbReference>
<dbReference type="NCBIfam" id="NF041414">
    <property type="entry name" value="ArsI_CadI_VOC"/>
    <property type="match status" value="1"/>
</dbReference>
<dbReference type="InterPro" id="IPR004360">
    <property type="entry name" value="Glyas_Fos-R_dOase_dom"/>
</dbReference>
<feature type="domain" description="VOC" evidence="1">
    <location>
        <begin position="2"/>
        <end position="116"/>
    </location>
</feature>
<evidence type="ECO:0000313" key="3">
    <source>
        <dbReference type="Proteomes" id="UP000189628"/>
    </source>
</evidence>
<dbReference type="GO" id="GO:0051213">
    <property type="term" value="F:dioxygenase activity"/>
    <property type="evidence" value="ECO:0007669"/>
    <property type="project" value="UniProtKB-KW"/>
</dbReference>
<dbReference type="InterPro" id="IPR052393">
    <property type="entry name" value="Cadmium-induced_rsp"/>
</dbReference>
<protein>
    <submittedName>
        <fullName evidence="2">Glyoxalase/bleomycin resistance/dioxygenase family protein</fullName>
    </submittedName>
</protein>
<dbReference type="Pfam" id="PF00903">
    <property type="entry name" value="Glyoxalase"/>
    <property type="match status" value="1"/>
</dbReference>
<dbReference type="Proteomes" id="UP000189628">
    <property type="component" value="Plasmid unnamed"/>
</dbReference>
<evidence type="ECO:0000259" key="1">
    <source>
        <dbReference type="PROSITE" id="PS51819"/>
    </source>
</evidence>
<dbReference type="GO" id="GO:0046686">
    <property type="term" value="P:response to cadmium ion"/>
    <property type="evidence" value="ECO:0007669"/>
    <property type="project" value="TreeGrafter"/>
</dbReference>
<dbReference type="PROSITE" id="PS51819">
    <property type="entry name" value="VOC"/>
    <property type="match status" value="1"/>
</dbReference>
<dbReference type="Gene3D" id="3.10.180.10">
    <property type="entry name" value="2,3-Dihydroxybiphenyl 1,2-Dioxygenase, domain 1"/>
    <property type="match status" value="1"/>
</dbReference>
<dbReference type="RefSeq" id="WP_078223455.1">
    <property type="nucleotide sequence ID" value="NZ_CP019912.1"/>
</dbReference>
<keyword evidence="2" id="KW-0223">Dioxygenase</keyword>
<sequence length="160" mass="17360">MKRFHVHVHVNDLGKSIAFYSKLFAAEPTRVESDYAKWMLEDSRINFAISTRGSQAGVDHLGFQVDDPAELAELKARAEAADMALLDEGETTCCYARSDKHWITDPQGIAWEHFHSLGTIPMFSEGKKDKAAAEGSACCAPSAPRGKPIGVAVKSGSSCC</sequence>
<keyword evidence="2" id="KW-0560">Oxidoreductase</keyword>
<gene>
    <name evidence="2" type="ORF">B0B51_19460</name>
</gene>
<dbReference type="InterPro" id="IPR029068">
    <property type="entry name" value="Glyas_Bleomycin-R_OHBP_Dase"/>
</dbReference>
<proteinExistence type="predicted"/>
<dbReference type="AlphaFoldDB" id="A0A1U9VN39"/>
<dbReference type="SUPFAM" id="SSF54593">
    <property type="entry name" value="Glyoxalase/Bleomycin resistance protein/Dihydroxybiphenyl dioxygenase"/>
    <property type="match status" value="1"/>
</dbReference>
<keyword evidence="2" id="KW-0614">Plasmid</keyword>
<dbReference type="PANTHER" id="PTHR41294:SF1">
    <property type="entry name" value="CADMIUM-INDUCED PROTEIN CADI"/>
    <property type="match status" value="1"/>
</dbReference>
<dbReference type="EMBL" id="CP019912">
    <property type="protein sequence ID" value="AQW32069.1"/>
    <property type="molecule type" value="Genomic_DNA"/>
</dbReference>
<organism evidence="2 3">
    <name type="scientific">blood disease bacterium A2-HR MARDI</name>
    <dbReference type="NCBI Taxonomy" id="1944648"/>
    <lineage>
        <taxon>Bacteria</taxon>
        <taxon>Pseudomonadati</taxon>
        <taxon>Pseudomonadota</taxon>
        <taxon>Betaproteobacteria</taxon>
        <taxon>Burkholderiales</taxon>
        <taxon>Burkholderiaceae</taxon>
        <taxon>Ralstonia</taxon>
        <taxon>Ralstonia solanacearum species complex</taxon>
    </lineage>
</organism>
<reference evidence="2 3" key="1">
    <citation type="submission" date="2017-02" db="EMBL/GenBank/DDBJ databases">
        <title>Blood Disease Bacterium A2-HR MARDI.</title>
        <authorList>
            <person name="Badrun R."/>
            <person name="Abu Bakar N."/>
            <person name="Laboh R."/>
        </authorList>
    </citation>
    <scope>NUCLEOTIDE SEQUENCE [LARGE SCALE GENOMIC DNA]</scope>
    <source>
        <strain evidence="2 3">A2-HR MARDI</strain>
        <plasmid evidence="3">Plasmid</plasmid>
    </source>
</reference>
<accession>A0A1U9VN39</accession>
<dbReference type="InterPro" id="IPR037523">
    <property type="entry name" value="VOC_core"/>
</dbReference>
<geneLocation type="plasmid" evidence="2">
    <name>unnamed</name>
</geneLocation>
<dbReference type="PANTHER" id="PTHR41294">
    <property type="entry name" value="CADMIUM-INDUCED PROTEIN CADI"/>
    <property type="match status" value="1"/>
</dbReference>
<evidence type="ECO:0000313" key="2">
    <source>
        <dbReference type="EMBL" id="AQW32069.1"/>
    </source>
</evidence>
<name>A0A1U9VN39_9RALS</name>
<dbReference type="InterPro" id="IPR049789">
    <property type="entry name" value="ArsI/CadI-like"/>
</dbReference>